<organism evidence="1 2">
    <name type="scientific">Brachionus plicatilis</name>
    <name type="common">Marine rotifer</name>
    <name type="synonym">Brachionus muelleri</name>
    <dbReference type="NCBI Taxonomy" id="10195"/>
    <lineage>
        <taxon>Eukaryota</taxon>
        <taxon>Metazoa</taxon>
        <taxon>Spiralia</taxon>
        <taxon>Gnathifera</taxon>
        <taxon>Rotifera</taxon>
        <taxon>Eurotatoria</taxon>
        <taxon>Monogononta</taxon>
        <taxon>Pseudotrocha</taxon>
        <taxon>Ploima</taxon>
        <taxon>Brachionidae</taxon>
        <taxon>Brachionus</taxon>
    </lineage>
</organism>
<protein>
    <submittedName>
        <fullName evidence="1">Uncharacterized protein</fullName>
    </submittedName>
</protein>
<dbReference type="EMBL" id="REGN01011185">
    <property type="protein sequence ID" value="RMZ97785.1"/>
    <property type="molecule type" value="Genomic_DNA"/>
</dbReference>
<sequence>MRFLQKKNKYCVQLQAALDDERISQARQQEKAFFRPQLSYKLEFSILSSDVLESLEWPSFPSSVAFLSTRAQATIFV</sequence>
<dbReference type="Proteomes" id="UP000276133">
    <property type="component" value="Unassembled WGS sequence"/>
</dbReference>
<proteinExistence type="predicted"/>
<comment type="caution">
    <text evidence="1">The sequence shown here is derived from an EMBL/GenBank/DDBJ whole genome shotgun (WGS) entry which is preliminary data.</text>
</comment>
<name>A0A3M7PFA0_BRAPC</name>
<reference evidence="1 2" key="1">
    <citation type="journal article" date="2018" name="Sci. Rep.">
        <title>Genomic signatures of local adaptation to the degree of environmental predictability in rotifers.</title>
        <authorList>
            <person name="Franch-Gras L."/>
            <person name="Hahn C."/>
            <person name="Garcia-Roger E.M."/>
            <person name="Carmona M.J."/>
            <person name="Serra M."/>
            <person name="Gomez A."/>
        </authorList>
    </citation>
    <scope>NUCLEOTIDE SEQUENCE [LARGE SCALE GENOMIC DNA]</scope>
    <source>
        <strain evidence="1">HYR1</strain>
    </source>
</reference>
<gene>
    <name evidence="1" type="ORF">BpHYR1_045715</name>
</gene>
<evidence type="ECO:0000313" key="1">
    <source>
        <dbReference type="EMBL" id="RMZ97785.1"/>
    </source>
</evidence>
<evidence type="ECO:0000313" key="2">
    <source>
        <dbReference type="Proteomes" id="UP000276133"/>
    </source>
</evidence>
<dbReference type="AlphaFoldDB" id="A0A3M7PFA0"/>
<keyword evidence="2" id="KW-1185">Reference proteome</keyword>
<accession>A0A3M7PFA0</accession>